<evidence type="ECO:0000313" key="2">
    <source>
        <dbReference type="Proteomes" id="UP000514713"/>
    </source>
</evidence>
<keyword evidence="2" id="KW-1185">Reference proteome</keyword>
<sequence>MKIRHWETVLCTTFKAGCTLEEEFRIQKSEWAKRPATANRSQNLISRGFRAAQELLHHQIYDLVGVLNPVIQTQLENTRLPPALSTSHTENIAEF</sequence>
<accession>A0A7D7LEJ2</accession>
<evidence type="ECO:0000313" key="1">
    <source>
        <dbReference type="EMBL" id="QMS91473.1"/>
    </source>
</evidence>
<protein>
    <submittedName>
        <fullName evidence="1">Uncharacterized protein</fullName>
    </submittedName>
</protein>
<gene>
    <name evidence="1" type="ORF">HUN01_29175</name>
</gene>
<organism evidence="1 2">
    <name type="scientific">Nostoc edaphicum CCNP1411</name>
    <dbReference type="NCBI Taxonomy" id="1472755"/>
    <lineage>
        <taxon>Bacteria</taxon>
        <taxon>Bacillati</taxon>
        <taxon>Cyanobacteriota</taxon>
        <taxon>Cyanophyceae</taxon>
        <taxon>Nostocales</taxon>
        <taxon>Nostocaceae</taxon>
        <taxon>Nostoc</taxon>
    </lineage>
</organism>
<name>A0A7D7LEJ2_9NOSO</name>
<proteinExistence type="predicted"/>
<reference evidence="2" key="1">
    <citation type="submission" date="2020-06" db="EMBL/GenBank/DDBJ databases">
        <title>Nostoc edaphicum CCNP1411 genome.</title>
        <authorList>
            <person name="Fidor A."/>
            <person name="Grabski M."/>
            <person name="Gawor J."/>
            <person name="Gromadka R."/>
            <person name="Wegrzyn G."/>
            <person name="Mazur-Marzec H."/>
        </authorList>
    </citation>
    <scope>NUCLEOTIDE SEQUENCE [LARGE SCALE GENOMIC DNA]</scope>
    <source>
        <strain evidence="2">CCNP1411</strain>
    </source>
</reference>
<dbReference type="KEGG" id="ned:HUN01_29175"/>
<dbReference type="AlphaFoldDB" id="A0A7D7LEJ2"/>
<dbReference type="RefSeq" id="WP_181929097.1">
    <property type="nucleotide sequence ID" value="NZ_CP054698.1"/>
</dbReference>
<dbReference type="EMBL" id="CP054698">
    <property type="protein sequence ID" value="QMS91473.1"/>
    <property type="molecule type" value="Genomic_DNA"/>
</dbReference>
<dbReference type="Proteomes" id="UP000514713">
    <property type="component" value="Chromosome"/>
</dbReference>